<dbReference type="FunFam" id="3.40.50.410:FF:000005">
    <property type="entry name" value="26S proteasome non-ATPase regulatory subunit 4"/>
    <property type="match status" value="1"/>
</dbReference>
<evidence type="ECO:0000256" key="1">
    <source>
        <dbReference type="ARBA" id="ARBA00005574"/>
    </source>
</evidence>
<feature type="region of interest" description="Disordered" evidence="4">
    <location>
        <begin position="235"/>
        <end position="268"/>
    </location>
</feature>
<evidence type="ECO:0000256" key="3">
    <source>
        <dbReference type="ARBA" id="ARBA00022942"/>
    </source>
</evidence>
<keyword evidence="6" id="KW-1185">Reference proteome</keyword>
<evidence type="ECO:0000259" key="5">
    <source>
        <dbReference type="PROSITE" id="PS50234"/>
    </source>
</evidence>
<dbReference type="Gene3D" id="3.40.50.410">
    <property type="entry name" value="von Willebrand factor, type A domain"/>
    <property type="match status" value="1"/>
</dbReference>
<dbReference type="AlphaFoldDB" id="A0AAF3F534"/>
<dbReference type="SUPFAM" id="SSF53300">
    <property type="entry name" value="vWA-like"/>
    <property type="match status" value="1"/>
</dbReference>
<feature type="region of interest" description="Disordered" evidence="4">
    <location>
        <begin position="289"/>
        <end position="359"/>
    </location>
</feature>
<dbReference type="PANTHER" id="PTHR10223">
    <property type="entry name" value="26S PROTEASOME NON-ATPASE REGULATORY SUBUNIT 4"/>
    <property type="match status" value="1"/>
</dbReference>
<feature type="compositionally biased region" description="Polar residues" evidence="4">
    <location>
        <begin position="318"/>
        <end position="344"/>
    </location>
</feature>
<dbReference type="Pfam" id="PF13519">
    <property type="entry name" value="VWA_2"/>
    <property type="match status" value="1"/>
</dbReference>
<comment type="similarity">
    <text evidence="1">Belongs to the proteasome subunit S5A family.</text>
</comment>
<dbReference type="Pfam" id="PF02809">
    <property type="entry name" value="UIM"/>
    <property type="match status" value="2"/>
</dbReference>
<dbReference type="InterPro" id="IPR002035">
    <property type="entry name" value="VWF_A"/>
</dbReference>
<feature type="domain" description="VWFA" evidence="5">
    <location>
        <begin position="5"/>
        <end position="189"/>
    </location>
</feature>
<accession>A0AAF3F534</accession>
<dbReference type="InterPro" id="IPR036465">
    <property type="entry name" value="vWFA_dom_sf"/>
</dbReference>
<proteinExistence type="inferred from homology"/>
<evidence type="ECO:0000313" key="6">
    <source>
        <dbReference type="Proteomes" id="UP000887575"/>
    </source>
</evidence>
<dbReference type="PROSITE" id="PS50330">
    <property type="entry name" value="UIM"/>
    <property type="match status" value="2"/>
</dbReference>
<dbReference type="Proteomes" id="UP000887575">
    <property type="component" value="Unassembled WGS sequence"/>
</dbReference>
<feature type="compositionally biased region" description="Basic and acidic residues" evidence="4">
    <location>
        <begin position="345"/>
        <end position="359"/>
    </location>
</feature>
<dbReference type="GO" id="GO:0005634">
    <property type="term" value="C:nucleus"/>
    <property type="evidence" value="ECO:0007669"/>
    <property type="project" value="TreeGrafter"/>
</dbReference>
<reference evidence="7" key="1">
    <citation type="submission" date="2024-02" db="UniProtKB">
        <authorList>
            <consortium name="WormBaseParasite"/>
        </authorList>
    </citation>
    <scope>IDENTIFICATION</scope>
</reference>
<dbReference type="SMART" id="SM00726">
    <property type="entry name" value="UIM"/>
    <property type="match status" value="2"/>
</dbReference>
<protein>
    <recommendedName>
        <fullName evidence="2">26S proteasome non-ATPase regulatory subunit 4</fullName>
    </recommendedName>
</protein>
<dbReference type="GO" id="GO:0031593">
    <property type="term" value="F:polyubiquitin modification-dependent protein binding"/>
    <property type="evidence" value="ECO:0007669"/>
    <property type="project" value="TreeGrafter"/>
</dbReference>
<dbReference type="GO" id="GO:0008540">
    <property type="term" value="C:proteasome regulatory particle, base subcomplex"/>
    <property type="evidence" value="ECO:0007669"/>
    <property type="project" value="TreeGrafter"/>
</dbReference>
<dbReference type="InterPro" id="IPR027040">
    <property type="entry name" value="PSMD4"/>
</dbReference>
<dbReference type="PANTHER" id="PTHR10223:SF0">
    <property type="entry name" value="26S PROTEASOME NON-ATPASE REGULATORY SUBUNIT 4"/>
    <property type="match status" value="1"/>
</dbReference>
<evidence type="ECO:0000313" key="7">
    <source>
        <dbReference type="WBParaSite" id="MBELARI_LOCUS21490"/>
    </source>
</evidence>
<dbReference type="PROSITE" id="PS50234">
    <property type="entry name" value="VWFA"/>
    <property type="match status" value="1"/>
</dbReference>
<dbReference type="Gene3D" id="6.10.250.380">
    <property type="match status" value="1"/>
</dbReference>
<dbReference type="InterPro" id="IPR003903">
    <property type="entry name" value="UIM_dom"/>
</dbReference>
<keyword evidence="3" id="KW-0647">Proteasome</keyword>
<feature type="compositionally biased region" description="Polar residues" evidence="4">
    <location>
        <begin position="289"/>
        <end position="312"/>
    </location>
</feature>
<organism evidence="6 7">
    <name type="scientific">Mesorhabditis belari</name>
    <dbReference type="NCBI Taxonomy" id="2138241"/>
    <lineage>
        <taxon>Eukaryota</taxon>
        <taxon>Metazoa</taxon>
        <taxon>Ecdysozoa</taxon>
        <taxon>Nematoda</taxon>
        <taxon>Chromadorea</taxon>
        <taxon>Rhabditida</taxon>
        <taxon>Rhabditina</taxon>
        <taxon>Rhabditomorpha</taxon>
        <taxon>Rhabditoidea</taxon>
        <taxon>Rhabditidae</taxon>
        <taxon>Mesorhabditinae</taxon>
        <taxon>Mesorhabditis</taxon>
    </lineage>
</organism>
<dbReference type="GO" id="GO:0005829">
    <property type="term" value="C:cytosol"/>
    <property type="evidence" value="ECO:0007669"/>
    <property type="project" value="TreeGrafter"/>
</dbReference>
<sequence>MVQESTMICVDNSEFMRNGDFAPTRLQCQQDAANLVVQCKLRANPENAVGVLSMAGEVTVLSTMTQESSRLFMKLHQLEPKGECKVISAIKIAHLALKHRQNRNHKMRIVLFCGSPVEDVDVAELTKVAKKLKKEKVQADIVCFGEVDAENAKVFEQFIDTLNGKEGTNSHLVIVSSGSTLTEAIANSAVCRGEDGTAAPINIHGGGFEFGVDPDEDPDLALALRVSLEEQRARQAAEAAAAGGGGGGAANEPASQEVPSGMPDVMDMDVGAMDEDQQLEWALRMSMQQDPNAQPSTNTEGSGNTGQQSMDTQPAEGSGSQDDLLNNPELLQQMVNNLPGSTNEQPKDDKDKDSEHKAN</sequence>
<dbReference type="WBParaSite" id="MBELARI_LOCUS21490">
    <property type="protein sequence ID" value="MBELARI_LOCUS21490"/>
    <property type="gene ID" value="MBELARI_LOCUS21490"/>
</dbReference>
<evidence type="ECO:0000256" key="2">
    <source>
        <dbReference type="ARBA" id="ARBA00014934"/>
    </source>
</evidence>
<evidence type="ECO:0000256" key="4">
    <source>
        <dbReference type="SAM" id="MobiDB-lite"/>
    </source>
</evidence>
<dbReference type="GO" id="GO:0043161">
    <property type="term" value="P:proteasome-mediated ubiquitin-dependent protein catabolic process"/>
    <property type="evidence" value="ECO:0007669"/>
    <property type="project" value="TreeGrafter"/>
</dbReference>
<dbReference type="Gene3D" id="6.10.300.40">
    <property type="match status" value="1"/>
</dbReference>
<name>A0AAF3F534_9BILA</name>